<organism evidence="6 7">
    <name type="scientific">Legionella israelensis</name>
    <dbReference type="NCBI Taxonomy" id="454"/>
    <lineage>
        <taxon>Bacteria</taxon>
        <taxon>Pseudomonadati</taxon>
        <taxon>Pseudomonadota</taxon>
        <taxon>Gammaproteobacteria</taxon>
        <taxon>Legionellales</taxon>
        <taxon>Legionellaceae</taxon>
        <taxon>Legionella</taxon>
    </lineage>
</organism>
<evidence type="ECO:0000256" key="1">
    <source>
        <dbReference type="ARBA" id="ARBA00005495"/>
    </source>
</evidence>
<dbReference type="SUPFAM" id="SSF51316">
    <property type="entry name" value="Mss4-like"/>
    <property type="match status" value="1"/>
</dbReference>
<evidence type="ECO:0000256" key="4">
    <source>
        <dbReference type="ARBA" id="ARBA00023239"/>
    </source>
</evidence>
<evidence type="ECO:0000313" key="7">
    <source>
        <dbReference type="Proteomes" id="UP000054761"/>
    </source>
</evidence>
<dbReference type="Pfam" id="PF04828">
    <property type="entry name" value="GFA"/>
    <property type="match status" value="1"/>
</dbReference>
<proteinExistence type="inferred from homology"/>
<keyword evidence="4" id="KW-0456">Lyase</keyword>
<dbReference type="InterPro" id="IPR011057">
    <property type="entry name" value="Mss4-like_sf"/>
</dbReference>
<dbReference type="InterPro" id="IPR006913">
    <property type="entry name" value="CENP-V/GFA"/>
</dbReference>
<feature type="domain" description="CENP-V/GFA" evidence="5">
    <location>
        <begin position="5"/>
        <end position="121"/>
    </location>
</feature>
<sequence length="129" mass="14629">MINELTGKCHCGKNTFAIKNKPEFQFICYCNDCRLLNSGGHLCGMVFDQAQLQKAKETQTYTYKGGSGNPIIMHFCPVCSTQLYAFPTEYKDKVVVRVNTLDASEFKPQQYLFTETAFPWDDSISLKGM</sequence>
<name>A0A0W0W3K6_9GAMM</name>
<dbReference type="GO" id="GO:0046872">
    <property type="term" value="F:metal ion binding"/>
    <property type="evidence" value="ECO:0007669"/>
    <property type="project" value="UniProtKB-KW"/>
</dbReference>
<dbReference type="AlphaFoldDB" id="A0A0W0W3K6"/>
<evidence type="ECO:0000256" key="2">
    <source>
        <dbReference type="ARBA" id="ARBA00022723"/>
    </source>
</evidence>
<evidence type="ECO:0000259" key="5">
    <source>
        <dbReference type="PROSITE" id="PS51891"/>
    </source>
</evidence>
<evidence type="ECO:0000256" key="3">
    <source>
        <dbReference type="ARBA" id="ARBA00022833"/>
    </source>
</evidence>
<reference evidence="6 7" key="1">
    <citation type="submission" date="2015-11" db="EMBL/GenBank/DDBJ databases">
        <title>Genomic analysis of 38 Legionella species identifies large and diverse effector repertoires.</title>
        <authorList>
            <person name="Burstein D."/>
            <person name="Amaro F."/>
            <person name="Zusman T."/>
            <person name="Lifshitz Z."/>
            <person name="Cohen O."/>
            <person name="Gilbert J.A."/>
            <person name="Pupko T."/>
            <person name="Shuman H.A."/>
            <person name="Segal G."/>
        </authorList>
    </citation>
    <scope>NUCLEOTIDE SEQUENCE [LARGE SCALE GENOMIC DNA]</scope>
    <source>
        <strain evidence="6 7">Bercovier 4</strain>
    </source>
</reference>
<evidence type="ECO:0000313" key="6">
    <source>
        <dbReference type="EMBL" id="KTD26956.1"/>
    </source>
</evidence>
<protein>
    <submittedName>
        <fullName evidence="6">Glutathione-dependent formaldehyde-activating enzyme</fullName>
    </submittedName>
</protein>
<dbReference type="PANTHER" id="PTHR33337:SF40">
    <property type="entry name" value="CENP-V_GFA DOMAIN-CONTAINING PROTEIN-RELATED"/>
    <property type="match status" value="1"/>
</dbReference>
<keyword evidence="7" id="KW-1185">Reference proteome</keyword>
<comment type="caution">
    <text evidence="6">The sequence shown here is derived from an EMBL/GenBank/DDBJ whole genome shotgun (WGS) entry which is preliminary data.</text>
</comment>
<dbReference type="EMBL" id="LNYH01000050">
    <property type="protein sequence ID" value="KTD26956.1"/>
    <property type="molecule type" value="Genomic_DNA"/>
</dbReference>
<dbReference type="STRING" id="454.Lisr_1022"/>
<comment type="similarity">
    <text evidence="1">Belongs to the Gfa family.</text>
</comment>
<dbReference type="PATRIC" id="fig|454.4.peg.1101"/>
<dbReference type="Proteomes" id="UP000054761">
    <property type="component" value="Unassembled WGS sequence"/>
</dbReference>
<keyword evidence="2" id="KW-0479">Metal-binding</keyword>
<dbReference type="GO" id="GO:0016846">
    <property type="term" value="F:carbon-sulfur lyase activity"/>
    <property type="evidence" value="ECO:0007669"/>
    <property type="project" value="InterPro"/>
</dbReference>
<keyword evidence="3" id="KW-0862">Zinc</keyword>
<dbReference type="PANTHER" id="PTHR33337">
    <property type="entry name" value="GFA DOMAIN-CONTAINING PROTEIN"/>
    <property type="match status" value="1"/>
</dbReference>
<dbReference type="Gene3D" id="3.90.1590.10">
    <property type="entry name" value="glutathione-dependent formaldehyde- activating enzyme (gfa)"/>
    <property type="match status" value="1"/>
</dbReference>
<accession>A0A0W0W3K6</accession>
<dbReference type="PROSITE" id="PS51891">
    <property type="entry name" value="CENP_V_GFA"/>
    <property type="match status" value="1"/>
</dbReference>
<gene>
    <name evidence="6" type="ORF">Lisr_1022</name>
</gene>